<dbReference type="AlphaFoldDB" id="A0A8J3QGW1"/>
<evidence type="ECO:0000313" key="2">
    <source>
        <dbReference type="Proteomes" id="UP000612899"/>
    </source>
</evidence>
<keyword evidence="2" id="KW-1185">Reference proteome</keyword>
<sequence length="63" mass="6857">MMPGMAVGANAGDAEPGEVRLDDRGNLEVFDGKTWSVVSSIYEGADDGIRTDPDPWQRRGYRA</sequence>
<reference evidence="1" key="1">
    <citation type="submission" date="2021-01" db="EMBL/GenBank/DDBJ databases">
        <title>Whole genome shotgun sequence of Rhizocola hellebori NBRC 109834.</title>
        <authorList>
            <person name="Komaki H."/>
            <person name="Tamura T."/>
        </authorList>
    </citation>
    <scope>NUCLEOTIDE SEQUENCE</scope>
    <source>
        <strain evidence="1">NBRC 109834</strain>
    </source>
</reference>
<proteinExistence type="predicted"/>
<gene>
    <name evidence="1" type="ORF">Rhe02_89410</name>
</gene>
<organism evidence="1 2">
    <name type="scientific">Rhizocola hellebori</name>
    <dbReference type="NCBI Taxonomy" id="1392758"/>
    <lineage>
        <taxon>Bacteria</taxon>
        <taxon>Bacillati</taxon>
        <taxon>Actinomycetota</taxon>
        <taxon>Actinomycetes</taxon>
        <taxon>Micromonosporales</taxon>
        <taxon>Micromonosporaceae</taxon>
        <taxon>Rhizocola</taxon>
    </lineage>
</organism>
<accession>A0A8J3QGW1</accession>
<evidence type="ECO:0000313" key="1">
    <source>
        <dbReference type="EMBL" id="GIH10874.1"/>
    </source>
</evidence>
<name>A0A8J3QGW1_9ACTN</name>
<comment type="caution">
    <text evidence="1">The sequence shown here is derived from an EMBL/GenBank/DDBJ whole genome shotgun (WGS) entry which is preliminary data.</text>
</comment>
<dbReference type="EMBL" id="BONY01000110">
    <property type="protein sequence ID" value="GIH10874.1"/>
    <property type="molecule type" value="Genomic_DNA"/>
</dbReference>
<dbReference type="Proteomes" id="UP000612899">
    <property type="component" value="Unassembled WGS sequence"/>
</dbReference>
<protein>
    <submittedName>
        <fullName evidence="1">Uncharacterized protein</fullName>
    </submittedName>
</protein>